<geneLocation type="plasmid" evidence="3">
    <name>pRmeGR4a</name>
</geneLocation>
<dbReference type="PANTHER" id="PTHR43625:SF77">
    <property type="entry name" value="ALDO-KETO REDUCTASE"/>
    <property type="match status" value="1"/>
</dbReference>
<evidence type="ECO:0000259" key="2">
    <source>
        <dbReference type="Pfam" id="PF00248"/>
    </source>
</evidence>
<dbReference type="GO" id="GO:0016491">
    <property type="term" value="F:oxidoreductase activity"/>
    <property type="evidence" value="ECO:0007669"/>
    <property type="project" value="UniProtKB-KW"/>
</dbReference>
<dbReference type="CDD" id="cd19078">
    <property type="entry name" value="AKR_AKR13C1_2"/>
    <property type="match status" value="1"/>
</dbReference>
<keyword evidence="1" id="KW-0560">Oxidoreductase</keyword>
<evidence type="ECO:0000256" key="1">
    <source>
        <dbReference type="ARBA" id="ARBA00023002"/>
    </source>
</evidence>
<dbReference type="SUPFAM" id="SSF51430">
    <property type="entry name" value="NAD(P)-linked oxidoreductase"/>
    <property type="match status" value="1"/>
</dbReference>
<dbReference type="GO" id="GO:0005737">
    <property type="term" value="C:cytoplasm"/>
    <property type="evidence" value="ECO:0007669"/>
    <property type="project" value="TreeGrafter"/>
</dbReference>
<proteinExistence type="predicted"/>
<protein>
    <submittedName>
        <fullName evidence="3">Aldo/keto reductase</fullName>
    </submittedName>
</protein>
<dbReference type="InterPro" id="IPR050791">
    <property type="entry name" value="Aldo-Keto_reductase"/>
</dbReference>
<dbReference type="PANTHER" id="PTHR43625">
    <property type="entry name" value="AFLATOXIN B1 ALDEHYDE REDUCTASE"/>
    <property type="match status" value="1"/>
</dbReference>
<name>E4MVF4_RHIML</name>
<sequence length="388" mass="42505">MTNRRTSEMGRRGFLSTAGSLAATPLLVGTGPQASAQETAQGTGVNSTASKLSGRRKLGLLEVSSLGLGVQNMHRTYQTTIPSRPEMINIIRTAHERGVTFFDTAEAYGPHECERILGEAIAPFRDKVVITSKFGWNIDLETGERRPGLNSRPERIKLAVEGMLKRLRTDRIDLLYQHRVDPEVPVEDVAGAVKDLMDQGKILHWGLSEMGLDTLRRAHAALPVTAVQNEYSVLWRGPEDQVIPVCEELGIGFVPWSPLGVGFLTGAIDERTRFAEGDIRGIETRFSPENLPANLTLVKLLGDWADRKQATAAHIALAWVMAQKPWIVPIPGTTQMPHMLENIGAASISFTPEEIDELNSAVAAIKVRGQRLPDAVLAFSNVEAPEKK</sequence>
<dbReference type="PROSITE" id="PS51318">
    <property type="entry name" value="TAT"/>
    <property type="match status" value="1"/>
</dbReference>
<dbReference type="GeneID" id="25010992"/>
<dbReference type="EMBL" id="AJ223303">
    <property type="protein sequence ID" value="CBY17656.1"/>
    <property type="molecule type" value="Genomic_DNA"/>
</dbReference>
<dbReference type="Pfam" id="PF00248">
    <property type="entry name" value="Aldo_ket_red"/>
    <property type="match status" value="1"/>
</dbReference>
<evidence type="ECO:0000313" key="3">
    <source>
        <dbReference type="EMBL" id="CBY17656.1"/>
    </source>
</evidence>
<dbReference type="InterPro" id="IPR023210">
    <property type="entry name" value="NADP_OxRdtase_dom"/>
</dbReference>
<dbReference type="Gene3D" id="3.20.20.100">
    <property type="entry name" value="NADP-dependent oxidoreductase domain"/>
    <property type="match status" value="1"/>
</dbReference>
<dbReference type="AlphaFoldDB" id="E4MVF4"/>
<keyword evidence="3" id="KW-0614">Plasmid</keyword>
<feature type="domain" description="NADP-dependent oxidoreductase" evidence="2">
    <location>
        <begin position="66"/>
        <end position="361"/>
    </location>
</feature>
<reference evidence="3" key="1">
    <citation type="journal article" date="1998" name="J. Bacteriol.">
        <title>Cloning and identification of conjugative transfer origins in the Rhizobium meliloti genome.</title>
        <authorList>
            <person name="Herrera-Cervera J.A."/>
            <person name="Sanjuan-Pinilla J.M."/>
            <person name="Olivares J."/>
            <person name="Sanjuan J."/>
        </authorList>
    </citation>
    <scope>NUCLEOTIDE SEQUENCE</scope>
    <source>
        <strain evidence="3">GR4</strain>
        <plasmid evidence="3">pRmeGR4a</plasmid>
    </source>
</reference>
<dbReference type="InterPro" id="IPR036812">
    <property type="entry name" value="NAD(P)_OxRdtase_dom_sf"/>
</dbReference>
<reference evidence="3" key="2">
    <citation type="submission" date="2010-11" db="EMBL/GenBank/DDBJ databases">
        <authorList>
            <person name="Perez-Mendoza D."/>
        </authorList>
    </citation>
    <scope>NUCLEOTIDE SEQUENCE</scope>
    <source>
        <strain evidence="3">GR4</strain>
        <plasmid evidence="3">pRmeGR4a</plasmid>
    </source>
</reference>
<dbReference type="InterPro" id="IPR006311">
    <property type="entry name" value="TAT_signal"/>
</dbReference>
<accession>E4MVF4</accession>
<organism evidence="3">
    <name type="scientific">Rhizobium meliloti</name>
    <name type="common">Ensifer meliloti</name>
    <name type="synonym">Sinorhizobium meliloti</name>
    <dbReference type="NCBI Taxonomy" id="382"/>
    <lineage>
        <taxon>Bacteria</taxon>
        <taxon>Pseudomonadati</taxon>
        <taxon>Pseudomonadota</taxon>
        <taxon>Alphaproteobacteria</taxon>
        <taxon>Hyphomicrobiales</taxon>
        <taxon>Rhizobiaceae</taxon>
        <taxon>Sinorhizobium/Ensifer group</taxon>
        <taxon>Sinorhizobium</taxon>
    </lineage>
</organism>